<dbReference type="SUPFAM" id="SSF53850">
    <property type="entry name" value="Periplasmic binding protein-like II"/>
    <property type="match status" value="1"/>
</dbReference>
<dbReference type="Pfam" id="PF16868">
    <property type="entry name" value="NMT1_3"/>
    <property type="match status" value="1"/>
</dbReference>
<proteinExistence type="predicted"/>
<comment type="caution">
    <text evidence="2">The sequence shown here is derived from an EMBL/GenBank/DDBJ whole genome shotgun (WGS) entry which is preliminary data.</text>
</comment>
<feature type="signal peptide" evidence="1">
    <location>
        <begin position="1"/>
        <end position="27"/>
    </location>
</feature>
<dbReference type="eggNOG" id="COG2358">
    <property type="taxonomic scope" value="Bacteria"/>
</dbReference>
<dbReference type="Proteomes" id="UP000029585">
    <property type="component" value="Unassembled WGS sequence"/>
</dbReference>
<name>A0A096CGS0_FLAPL</name>
<reference evidence="2 3" key="1">
    <citation type="submission" date="2011-08" db="EMBL/GenBank/DDBJ databases">
        <title>The Genome Sequence of Clostridium orbiscindens 1_3_50AFAA.</title>
        <authorList>
            <consortium name="The Broad Institute Genome Sequencing Platform"/>
            <person name="Earl A."/>
            <person name="Ward D."/>
            <person name="Feldgarden M."/>
            <person name="Gevers D."/>
            <person name="Daigneault M."/>
            <person name="Strauss J."/>
            <person name="Allen-Vercoe E."/>
            <person name="Young S.K."/>
            <person name="Zeng Q."/>
            <person name="Gargeya S."/>
            <person name="Fitzgerald M."/>
            <person name="Haas B."/>
            <person name="Abouelleil A."/>
            <person name="Alvarado L."/>
            <person name="Arachchi H.M."/>
            <person name="Berlin A."/>
            <person name="Brown A."/>
            <person name="Chapman S.B."/>
            <person name="Chen Z."/>
            <person name="Dunbar C."/>
            <person name="Freedman E."/>
            <person name="Gearin G."/>
            <person name="Gellesch M."/>
            <person name="Goldberg J."/>
            <person name="Griggs A."/>
            <person name="Gujja S."/>
            <person name="Heiman D."/>
            <person name="Howarth C."/>
            <person name="Larson L."/>
            <person name="Lui A."/>
            <person name="MacDonald P.J.P."/>
            <person name="Montmayeur A."/>
            <person name="Murphy C."/>
            <person name="Neiman D."/>
            <person name="Pearson M."/>
            <person name="Priest M."/>
            <person name="Roberts A."/>
            <person name="Saif S."/>
            <person name="Shea T."/>
            <person name="Shenoy N."/>
            <person name="Sisk P."/>
            <person name="Stolte C."/>
            <person name="Sykes S."/>
            <person name="Wortman J."/>
            <person name="Nusbaum C."/>
            <person name="Birren B."/>
        </authorList>
    </citation>
    <scope>NUCLEOTIDE SEQUENCE [LARGE SCALE GENOMIC DNA]</scope>
    <source>
        <strain evidence="2 3">1_3_50AFAA</strain>
    </source>
</reference>
<dbReference type="RefSeq" id="WP_007488383.1">
    <property type="nucleotide sequence ID" value="NZ_KN174165.1"/>
</dbReference>
<dbReference type="Gene3D" id="3.40.190.10">
    <property type="entry name" value="Periplasmic binding protein-like II"/>
    <property type="match status" value="2"/>
</dbReference>
<feature type="chain" id="PRO_5001925330" description="TAXI family TRAP transporter solute receptor" evidence="1">
    <location>
        <begin position="28"/>
        <end position="332"/>
    </location>
</feature>
<dbReference type="PROSITE" id="PS51257">
    <property type="entry name" value="PROKAR_LIPOPROTEIN"/>
    <property type="match status" value="1"/>
</dbReference>
<sequence>MKKLSKLMCLLLAVGMLMGIASCSSDAGEGGGGSSGGTETVRISCGPLNGYQNVLYNSIADMMNKANPGKYSFAIEASTGSAENARLLAMDETDFGTMGMDMTLSCYNAEGEFEGLPAEQIMHVATHSGTGATVHVITSAKSDINSIPDLAGTKFGVTAGMMAGYLDDVLWAYDMTTDDLGSVVNLSLSDLCTALQDGNIDAFLYATPAPGTNFTDLAMSFGIKVVDIGQEAVDKLMAEKPWYHTVVIPAGTYDGCDEDITTFAQYTALCARADVPEETVYNLVKTMMENADALEAVHKNAAGTCPERGIEGALIPMHPGAERYYKEVGVLD</sequence>
<dbReference type="PANTHER" id="PTHR42941">
    <property type="entry name" value="SLL1037 PROTEIN"/>
    <property type="match status" value="1"/>
</dbReference>
<dbReference type="CDD" id="cd13520">
    <property type="entry name" value="PBP2_TAXI_TRAP"/>
    <property type="match status" value="1"/>
</dbReference>
<keyword evidence="3" id="KW-1185">Reference proteome</keyword>
<dbReference type="AlphaFoldDB" id="A0A096CGS0"/>
<keyword evidence="1" id="KW-0732">Signal</keyword>
<evidence type="ECO:0000313" key="2">
    <source>
        <dbReference type="EMBL" id="KGF54072.1"/>
    </source>
</evidence>
<dbReference type="InterPro" id="IPR011852">
    <property type="entry name" value="TRAP_TAXI"/>
</dbReference>
<gene>
    <name evidence="2" type="ORF">HMPREF9460_03168</name>
</gene>
<dbReference type="EMBL" id="ADLO01000096">
    <property type="protein sequence ID" value="KGF54072.1"/>
    <property type="molecule type" value="Genomic_DNA"/>
</dbReference>
<organism evidence="2 3">
    <name type="scientific">Flavonifractor plautii 1_3_50AFAA</name>
    <dbReference type="NCBI Taxonomy" id="742738"/>
    <lineage>
        <taxon>Bacteria</taxon>
        <taxon>Bacillati</taxon>
        <taxon>Bacillota</taxon>
        <taxon>Clostridia</taxon>
        <taxon>Eubacteriales</taxon>
        <taxon>Oscillospiraceae</taxon>
        <taxon>Flavonifractor</taxon>
    </lineage>
</organism>
<evidence type="ECO:0000256" key="1">
    <source>
        <dbReference type="SAM" id="SignalP"/>
    </source>
</evidence>
<evidence type="ECO:0000313" key="3">
    <source>
        <dbReference type="Proteomes" id="UP000029585"/>
    </source>
</evidence>
<dbReference type="PATRIC" id="fig|742738.3.peg.3260"/>
<dbReference type="GeneID" id="63971373"/>
<evidence type="ECO:0008006" key="4">
    <source>
        <dbReference type="Google" id="ProtNLM"/>
    </source>
</evidence>
<dbReference type="PANTHER" id="PTHR42941:SF1">
    <property type="entry name" value="SLL1037 PROTEIN"/>
    <property type="match status" value="1"/>
</dbReference>
<protein>
    <recommendedName>
        <fullName evidence="4">TAXI family TRAP transporter solute receptor</fullName>
    </recommendedName>
</protein>
<dbReference type="NCBIfam" id="TIGR02122">
    <property type="entry name" value="TRAP_TAXI"/>
    <property type="match status" value="1"/>
</dbReference>
<dbReference type="HOGENOM" id="CLU_033215_0_1_9"/>
<accession>A0A096CGS0</accession>